<dbReference type="InterPro" id="IPR046648">
    <property type="entry name" value="DUF6760"/>
</dbReference>
<dbReference type="AlphaFoldDB" id="A0AAU1IBB5"/>
<proteinExistence type="predicted"/>
<organism evidence="2">
    <name type="scientific">Streptomyces sp. NBC_00180</name>
    <dbReference type="NCBI Taxonomy" id="2903632"/>
    <lineage>
        <taxon>Bacteria</taxon>
        <taxon>Bacillati</taxon>
        <taxon>Actinomycetota</taxon>
        <taxon>Actinomycetes</taxon>
        <taxon>Kitasatosporales</taxon>
        <taxon>Streptomycetaceae</taxon>
        <taxon>Streptomyces</taxon>
    </lineage>
</organism>
<name>A0AAU1IBB5_9ACTN</name>
<accession>A0AAU1IBB5</accession>
<protein>
    <recommendedName>
        <fullName evidence="1">DUF6760 domain-containing protein</fullName>
    </recommendedName>
</protein>
<gene>
    <name evidence="2" type="ORF">OG477_41825</name>
</gene>
<sequence length="50" mass="5992">MTYAADRLWEEAAYVAYYLHWPFETILDLEHPVRERLIEEVGKIHTRMAG</sequence>
<evidence type="ECO:0000313" key="2">
    <source>
        <dbReference type="EMBL" id="WTP91429.1"/>
    </source>
</evidence>
<feature type="domain" description="DUF6760" evidence="1">
    <location>
        <begin position="3"/>
        <end position="49"/>
    </location>
</feature>
<reference evidence="2" key="1">
    <citation type="submission" date="2022-10" db="EMBL/GenBank/DDBJ databases">
        <title>The complete genomes of actinobacterial strains from the NBC collection.</title>
        <authorList>
            <person name="Joergensen T.S."/>
            <person name="Alvarez Arevalo M."/>
            <person name="Sterndorff E.B."/>
            <person name="Faurdal D."/>
            <person name="Vuksanovic O."/>
            <person name="Mourched A.-S."/>
            <person name="Charusanti P."/>
            <person name="Shaw S."/>
            <person name="Blin K."/>
            <person name="Weber T."/>
        </authorList>
    </citation>
    <scope>NUCLEOTIDE SEQUENCE</scope>
    <source>
        <strain evidence="2">NBC 00180</strain>
    </source>
</reference>
<dbReference type="Pfam" id="PF20546">
    <property type="entry name" value="DUF6760"/>
    <property type="match status" value="1"/>
</dbReference>
<dbReference type="EMBL" id="CP108140">
    <property type="protein sequence ID" value="WTP91429.1"/>
    <property type="molecule type" value="Genomic_DNA"/>
</dbReference>
<evidence type="ECO:0000259" key="1">
    <source>
        <dbReference type="Pfam" id="PF20546"/>
    </source>
</evidence>